<name>A0ABD0NUA6_CIRMR</name>
<gene>
    <name evidence="1" type="ORF">M9458_037328</name>
</gene>
<evidence type="ECO:0000313" key="1">
    <source>
        <dbReference type="EMBL" id="KAL0165484.1"/>
    </source>
</evidence>
<feature type="non-terminal residue" evidence="1">
    <location>
        <position position="1"/>
    </location>
</feature>
<proteinExistence type="predicted"/>
<dbReference type="Proteomes" id="UP001529510">
    <property type="component" value="Unassembled WGS sequence"/>
</dbReference>
<sequence>ILANIIIFICGNVAGAYHKHLMDLALKQTYHDTCNCIKSPIKLEFEKHQQ</sequence>
<organism evidence="1 2">
    <name type="scientific">Cirrhinus mrigala</name>
    <name type="common">Mrigala</name>
    <dbReference type="NCBI Taxonomy" id="683832"/>
    <lineage>
        <taxon>Eukaryota</taxon>
        <taxon>Metazoa</taxon>
        <taxon>Chordata</taxon>
        <taxon>Craniata</taxon>
        <taxon>Vertebrata</taxon>
        <taxon>Euteleostomi</taxon>
        <taxon>Actinopterygii</taxon>
        <taxon>Neopterygii</taxon>
        <taxon>Teleostei</taxon>
        <taxon>Ostariophysi</taxon>
        <taxon>Cypriniformes</taxon>
        <taxon>Cyprinidae</taxon>
        <taxon>Labeoninae</taxon>
        <taxon>Labeonini</taxon>
        <taxon>Cirrhinus</taxon>
    </lineage>
</organism>
<keyword evidence="2" id="KW-1185">Reference proteome</keyword>
<feature type="non-terminal residue" evidence="1">
    <location>
        <position position="50"/>
    </location>
</feature>
<dbReference type="AlphaFoldDB" id="A0ABD0NUA6"/>
<accession>A0ABD0NUA6</accession>
<comment type="caution">
    <text evidence="1">The sequence shown here is derived from an EMBL/GenBank/DDBJ whole genome shotgun (WGS) entry which is preliminary data.</text>
</comment>
<dbReference type="EMBL" id="JAMKFB020000019">
    <property type="protein sequence ID" value="KAL0165484.1"/>
    <property type="molecule type" value="Genomic_DNA"/>
</dbReference>
<evidence type="ECO:0000313" key="2">
    <source>
        <dbReference type="Proteomes" id="UP001529510"/>
    </source>
</evidence>
<reference evidence="1 2" key="1">
    <citation type="submission" date="2024-05" db="EMBL/GenBank/DDBJ databases">
        <title>Genome sequencing and assembly of Indian major carp, Cirrhinus mrigala (Hamilton, 1822).</title>
        <authorList>
            <person name="Mohindra V."/>
            <person name="Chowdhury L.M."/>
            <person name="Lal K."/>
            <person name="Jena J.K."/>
        </authorList>
    </citation>
    <scope>NUCLEOTIDE SEQUENCE [LARGE SCALE GENOMIC DNA]</scope>
    <source>
        <strain evidence="1">CM1030</strain>
        <tissue evidence="1">Blood</tissue>
    </source>
</reference>
<protein>
    <submittedName>
        <fullName evidence="1">Uncharacterized protein</fullName>
    </submittedName>
</protein>